<reference evidence="1" key="2">
    <citation type="journal article" date="2022" name="New Phytol.">
        <title>Evolutionary transition to the ectomycorrhizal habit in the genomes of a hyperdiverse lineage of mushroom-forming fungi.</title>
        <authorList>
            <person name="Looney B."/>
            <person name="Miyauchi S."/>
            <person name="Morin E."/>
            <person name="Drula E."/>
            <person name="Courty P.E."/>
            <person name="Kohler A."/>
            <person name="Kuo A."/>
            <person name="LaButti K."/>
            <person name="Pangilinan J."/>
            <person name="Lipzen A."/>
            <person name="Riley R."/>
            <person name="Andreopoulos W."/>
            <person name="He G."/>
            <person name="Johnson J."/>
            <person name="Nolan M."/>
            <person name="Tritt A."/>
            <person name="Barry K.W."/>
            <person name="Grigoriev I.V."/>
            <person name="Nagy L.G."/>
            <person name="Hibbett D."/>
            <person name="Henrissat B."/>
            <person name="Matheny P.B."/>
            <person name="Labbe J."/>
            <person name="Martin F.M."/>
        </authorList>
    </citation>
    <scope>NUCLEOTIDE SEQUENCE</scope>
    <source>
        <strain evidence="1">FP105234-sp</strain>
    </source>
</reference>
<proteinExistence type="predicted"/>
<evidence type="ECO:0000313" key="2">
    <source>
        <dbReference type="Proteomes" id="UP000814033"/>
    </source>
</evidence>
<reference evidence="1" key="1">
    <citation type="submission" date="2021-02" db="EMBL/GenBank/DDBJ databases">
        <authorList>
            <consortium name="DOE Joint Genome Institute"/>
            <person name="Ahrendt S."/>
            <person name="Looney B.P."/>
            <person name="Miyauchi S."/>
            <person name="Morin E."/>
            <person name="Drula E."/>
            <person name="Courty P.E."/>
            <person name="Chicoki N."/>
            <person name="Fauchery L."/>
            <person name="Kohler A."/>
            <person name="Kuo A."/>
            <person name="Labutti K."/>
            <person name="Pangilinan J."/>
            <person name="Lipzen A."/>
            <person name="Riley R."/>
            <person name="Andreopoulos W."/>
            <person name="He G."/>
            <person name="Johnson J."/>
            <person name="Barry K.W."/>
            <person name="Grigoriev I.V."/>
            <person name="Nagy L."/>
            <person name="Hibbett D."/>
            <person name="Henrissat B."/>
            <person name="Matheny P.B."/>
            <person name="Labbe J."/>
            <person name="Martin F."/>
        </authorList>
    </citation>
    <scope>NUCLEOTIDE SEQUENCE</scope>
    <source>
        <strain evidence="1">FP105234-sp</strain>
    </source>
</reference>
<accession>A0ACB8RR04</accession>
<gene>
    <name evidence="1" type="ORF">FA95DRAFT_1679820</name>
</gene>
<name>A0ACB8RR04_9AGAM</name>
<comment type="caution">
    <text evidence="1">The sequence shown here is derived from an EMBL/GenBank/DDBJ whole genome shotgun (WGS) entry which is preliminary data.</text>
</comment>
<dbReference type="Proteomes" id="UP000814033">
    <property type="component" value="Unassembled WGS sequence"/>
</dbReference>
<sequence>MSITLRPQMRDASPPFTNSPYADVILRSSDNVNFRVSRHILCIVSPVFVDMFGSPKDTDSITPGGTDGMPVEYVTEDAATLDLLLRWCYPVVHPPLKTLDDARRMVTVTTKYRIHAFGETVYDALHAHIEHDPLGVFEIAIANSLGETAQRAARGALKIPLSEVTSSTSSKRLGSSLVTFMQYYLACGAAASAVTARRNFFIKLPDLVYDATEQIELPHFHQCCVIDPLSVDPSWSAPRALWQFLDATGRALLLHPDQSAFASLKVEEYCNGTCTRRDFDGTLSQNTKLFHEILSREVNAEIDLVPIPEFVTPMPLEEIS</sequence>
<dbReference type="EMBL" id="MU275927">
    <property type="protein sequence ID" value="KAI0046375.1"/>
    <property type="molecule type" value="Genomic_DNA"/>
</dbReference>
<evidence type="ECO:0000313" key="1">
    <source>
        <dbReference type="EMBL" id="KAI0046375.1"/>
    </source>
</evidence>
<protein>
    <submittedName>
        <fullName evidence="1">Uncharacterized protein</fullName>
    </submittedName>
</protein>
<keyword evidence="2" id="KW-1185">Reference proteome</keyword>
<organism evidence="1 2">
    <name type="scientific">Auriscalpium vulgare</name>
    <dbReference type="NCBI Taxonomy" id="40419"/>
    <lineage>
        <taxon>Eukaryota</taxon>
        <taxon>Fungi</taxon>
        <taxon>Dikarya</taxon>
        <taxon>Basidiomycota</taxon>
        <taxon>Agaricomycotina</taxon>
        <taxon>Agaricomycetes</taxon>
        <taxon>Russulales</taxon>
        <taxon>Auriscalpiaceae</taxon>
        <taxon>Auriscalpium</taxon>
    </lineage>
</organism>